<feature type="compositionally biased region" description="Basic and acidic residues" evidence="2">
    <location>
        <begin position="21"/>
        <end position="34"/>
    </location>
</feature>
<dbReference type="PANTHER" id="PTHR10155">
    <property type="entry name" value="PHOSPHATIDYLINOSITOL 3-KINASE REGULATORY SUBUNIT"/>
    <property type="match status" value="1"/>
</dbReference>
<evidence type="ECO:0000313" key="3">
    <source>
        <dbReference type="Ensembl" id="ENSCAFP00030040832.1"/>
    </source>
</evidence>
<dbReference type="Ensembl" id="ENSCAFT00030046710.1">
    <property type="protein sequence ID" value="ENSCAFP00030040832.1"/>
    <property type="gene ID" value="ENSCAFG00030025304.1"/>
</dbReference>
<dbReference type="SUPFAM" id="SSF55550">
    <property type="entry name" value="SH2 domain"/>
    <property type="match status" value="1"/>
</dbReference>
<dbReference type="PANTHER" id="PTHR10155:SF32">
    <property type="entry name" value="LP02169P"/>
    <property type="match status" value="1"/>
</dbReference>
<protein>
    <submittedName>
        <fullName evidence="3">Uncharacterized protein</fullName>
    </submittedName>
</protein>
<feature type="compositionally biased region" description="Basic residues" evidence="2">
    <location>
        <begin position="157"/>
        <end position="168"/>
    </location>
</feature>
<dbReference type="AlphaFoldDB" id="A0A8C0PNM5"/>
<organism evidence="3 4">
    <name type="scientific">Canis lupus familiaris</name>
    <name type="common">Dog</name>
    <name type="synonym">Canis familiaris</name>
    <dbReference type="NCBI Taxonomy" id="9615"/>
    <lineage>
        <taxon>Eukaryota</taxon>
        <taxon>Metazoa</taxon>
        <taxon>Chordata</taxon>
        <taxon>Craniata</taxon>
        <taxon>Vertebrata</taxon>
        <taxon>Euteleostomi</taxon>
        <taxon>Mammalia</taxon>
        <taxon>Eutheria</taxon>
        <taxon>Laurasiatheria</taxon>
        <taxon>Carnivora</taxon>
        <taxon>Caniformia</taxon>
        <taxon>Canidae</taxon>
        <taxon>Canis</taxon>
    </lineage>
</organism>
<name>A0A8C0PNM5_CANLF</name>
<sequence length="339" mass="35883">MPWPYSQRRSALISEKKVLVWWRPREGHGRRDGKGAGAAASEGPARRLQPRQPRPPPPPAPAAPSAPGLRDGSAAPRPLRPPDSEETRDGGRKDSRDPHDTVGRARSSARARQLPPDGLRLWPPPPPPPRPPPGPGETRAPLRGRSCPGEALPARVGPRRPPSRRHLQRGPVGCQGSAAGSAARRTRCRLDFGPSPAAGVARAEDSGRAVGPGRGGTSLAEALRPRDAGGYWGPTPRCAARQEGANAPEGSFLARDSSDDRYLLGSSFRSHGRTLRTRTGPSHGRFSLYEPPDGEGHTSAVALTGHSIPDSENGAFGHPGSRVPGSAPSPVRPARRVPR</sequence>
<accession>A0A8C0PNM5</accession>
<dbReference type="Gene3D" id="3.30.505.10">
    <property type="entry name" value="SH2 domain"/>
    <property type="match status" value="1"/>
</dbReference>
<feature type="compositionally biased region" description="Pro residues" evidence="2">
    <location>
        <begin position="122"/>
        <end position="135"/>
    </location>
</feature>
<reference evidence="3" key="1">
    <citation type="submission" date="2019-03" db="EMBL/GenBank/DDBJ databases">
        <authorList>
            <person name="Warren W.C."/>
            <person name="Johnson G.S."/>
        </authorList>
    </citation>
    <scope>NUCLEOTIDE SEQUENCE [LARGE SCALE GENOMIC DNA]</scope>
    <source>
        <strain evidence="3">Basenji</strain>
    </source>
</reference>
<feature type="compositionally biased region" description="Low complexity" evidence="2">
    <location>
        <begin position="319"/>
        <end position="329"/>
    </location>
</feature>
<evidence type="ECO:0000256" key="2">
    <source>
        <dbReference type="SAM" id="MobiDB-lite"/>
    </source>
</evidence>
<feature type="compositionally biased region" description="Pro residues" evidence="2">
    <location>
        <begin position="52"/>
        <end position="64"/>
    </location>
</feature>
<reference evidence="3" key="2">
    <citation type="submission" date="2025-08" db="UniProtKB">
        <authorList>
            <consortium name="Ensembl"/>
        </authorList>
    </citation>
    <scope>IDENTIFICATION</scope>
</reference>
<evidence type="ECO:0000313" key="4">
    <source>
        <dbReference type="Proteomes" id="UP000694429"/>
    </source>
</evidence>
<feature type="region of interest" description="Disordered" evidence="2">
    <location>
        <begin position="21"/>
        <end position="339"/>
    </location>
</feature>
<evidence type="ECO:0000256" key="1">
    <source>
        <dbReference type="ARBA" id="ARBA00022999"/>
    </source>
</evidence>
<feature type="compositionally biased region" description="Basic and acidic residues" evidence="2">
    <location>
        <begin position="80"/>
        <end position="103"/>
    </location>
</feature>
<dbReference type="Proteomes" id="UP000694429">
    <property type="component" value="Chromosome 30"/>
</dbReference>
<keyword evidence="1" id="KW-0727">SH2 domain</keyword>
<dbReference type="InterPro" id="IPR036860">
    <property type="entry name" value="SH2_dom_sf"/>
</dbReference>
<proteinExistence type="predicted"/>